<sequence>MLSSTGSFKKKLNGWLSYAFASEVFVIVSLTLFLPICLEQFARDNGYLLPDKTEPCSVLQSPPANGTSAVESRCVVKIGWAWIDTASFSLYIYSISVALQAITVISMGGIADHPPHRKKLLLGFAALGSIAATLFLLLPSSSPIWYISALLAIASNVGFGASIVAMNAYIPSLAREAPEVVKIFEQLQALGDTSIADTDSDPDTGTENPTAPLLASSSPADVDKKSQLEAEYQAELSRSTSRISSLGIALGYGAGICLLIVALIPVTKLHGSTFALRLAIGLSGIWWAIFTIPAALWLPNSHPVSIPPHRRNMQNSADEKAWNTRREIVAAWIRLGNMLRWTEIKKLRNTFKYLAAWFLLSDGFTTITSTAILFGKTTLHMTPSALILIGVLTPTSGIAGSLLWPVLQRKFGWSNLKVLVLLVILASMIPAYGCFGFIIQGRARFGGLTTQGEMFGLAVYFGSVYGAFQGYARAFYAELLPPGEEARWYGLFSITDKSSSFIGPLVVGVISDLTGNIRYAFFFLTFMIWLAVPILMSVDVDRGRKDAQEYEYHAASSSTT</sequence>
<dbReference type="GO" id="GO:0032974">
    <property type="term" value="P:amino acid transmembrane export from vacuole"/>
    <property type="evidence" value="ECO:0007669"/>
    <property type="project" value="InterPro"/>
</dbReference>
<evidence type="ECO:0000256" key="6">
    <source>
        <dbReference type="ARBA" id="ARBA00022970"/>
    </source>
</evidence>
<comment type="function">
    <text evidence="10">Vacuolar effluxer which mediate the efflux of amino acids resulting from autophagic degradation. The release of autophagic amino acids allows the maintenance of protein synthesis and viability during nitrogen starvation.</text>
</comment>
<dbReference type="InterPro" id="IPR044738">
    <property type="entry name" value="Atg22"/>
</dbReference>
<dbReference type="GO" id="GO:0006914">
    <property type="term" value="P:autophagy"/>
    <property type="evidence" value="ECO:0007669"/>
    <property type="project" value="UniProtKB-KW"/>
</dbReference>
<keyword evidence="8 10" id="KW-0072">Autophagy</keyword>
<comment type="caution">
    <text evidence="12">The sequence shown here is derived from an EMBL/GenBank/DDBJ whole genome shotgun (WGS) entry which is preliminary data.</text>
</comment>
<feature type="transmembrane region" description="Helical" evidence="10">
    <location>
        <begin position="386"/>
        <end position="407"/>
    </location>
</feature>
<dbReference type="Gene3D" id="1.20.1250.20">
    <property type="entry name" value="MFS general substrate transporter like domains"/>
    <property type="match status" value="2"/>
</dbReference>
<dbReference type="Proteomes" id="UP000807469">
    <property type="component" value="Unassembled WGS sequence"/>
</dbReference>
<dbReference type="InterPro" id="IPR050495">
    <property type="entry name" value="ATG22/LtaA_families"/>
</dbReference>
<organism evidence="12 13">
    <name type="scientific">Pholiota conissans</name>
    <dbReference type="NCBI Taxonomy" id="109636"/>
    <lineage>
        <taxon>Eukaryota</taxon>
        <taxon>Fungi</taxon>
        <taxon>Dikarya</taxon>
        <taxon>Basidiomycota</taxon>
        <taxon>Agaricomycotina</taxon>
        <taxon>Agaricomycetes</taxon>
        <taxon>Agaricomycetidae</taxon>
        <taxon>Agaricales</taxon>
        <taxon>Agaricineae</taxon>
        <taxon>Strophariaceae</taxon>
        <taxon>Pholiota</taxon>
    </lineage>
</organism>
<keyword evidence="7 10" id="KW-1133">Transmembrane helix</keyword>
<keyword evidence="3 10" id="KW-0813">Transport</keyword>
<dbReference type="CDD" id="cd17483">
    <property type="entry name" value="MFS_Atg22_like"/>
    <property type="match status" value="1"/>
</dbReference>
<feature type="transmembrane region" description="Helical" evidence="10">
    <location>
        <begin position="517"/>
        <end position="538"/>
    </location>
</feature>
<feature type="transmembrane region" description="Helical" evidence="10">
    <location>
        <begin position="419"/>
        <end position="439"/>
    </location>
</feature>
<feature type="transmembrane region" description="Helical" evidence="10">
    <location>
        <begin position="12"/>
        <end position="36"/>
    </location>
</feature>
<feature type="region of interest" description="Disordered" evidence="11">
    <location>
        <begin position="194"/>
        <end position="222"/>
    </location>
</feature>
<dbReference type="Pfam" id="PF11700">
    <property type="entry name" value="ATG22"/>
    <property type="match status" value="1"/>
</dbReference>
<comment type="similarity">
    <text evidence="2 10">Belongs to the ATG22 family.</text>
</comment>
<protein>
    <recommendedName>
        <fullName evidence="10">Autophagy-related protein</fullName>
    </recommendedName>
</protein>
<evidence type="ECO:0000256" key="5">
    <source>
        <dbReference type="ARBA" id="ARBA00022692"/>
    </source>
</evidence>
<evidence type="ECO:0000313" key="13">
    <source>
        <dbReference type="Proteomes" id="UP000807469"/>
    </source>
</evidence>
<feature type="transmembrane region" description="Helical" evidence="10">
    <location>
        <begin position="454"/>
        <end position="476"/>
    </location>
</feature>
<dbReference type="PANTHER" id="PTHR23519:SF1">
    <property type="entry name" value="AUTOPHAGY-RELATED PROTEIN 22"/>
    <property type="match status" value="1"/>
</dbReference>
<keyword evidence="5 10" id="KW-0812">Transmembrane</keyword>
<feature type="transmembrane region" description="Helical" evidence="10">
    <location>
        <begin position="354"/>
        <end position="374"/>
    </location>
</feature>
<dbReference type="PANTHER" id="PTHR23519">
    <property type="entry name" value="AUTOPHAGY-RELATED PROTEIN 22"/>
    <property type="match status" value="1"/>
</dbReference>
<keyword evidence="13" id="KW-1185">Reference proteome</keyword>
<dbReference type="OrthoDB" id="192733at2759"/>
<dbReference type="GO" id="GO:0005774">
    <property type="term" value="C:vacuolar membrane"/>
    <property type="evidence" value="ECO:0007669"/>
    <property type="project" value="UniProtKB-SubCell"/>
</dbReference>
<feature type="compositionally biased region" description="Polar residues" evidence="11">
    <location>
        <begin position="205"/>
        <end position="219"/>
    </location>
</feature>
<dbReference type="EMBL" id="MU155305">
    <property type="protein sequence ID" value="KAF9476144.1"/>
    <property type="molecule type" value="Genomic_DNA"/>
</dbReference>
<feature type="transmembrane region" description="Helical" evidence="10">
    <location>
        <begin position="488"/>
        <end position="511"/>
    </location>
</feature>
<evidence type="ECO:0000256" key="9">
    <source>
        <dbReference type="ARBA" id="ARBA00023136"/>
    </source>
</evidence>
<feature type="transmembrane region" description="Helical" evidence="10">
    <location>
        <begin position="144"/>
        <end position="165"/>
    </location>
</feature>
<keyword evidence="4 10" id="KW-0926">Vacuole</keyword>
<evidence type="ECO:0000313" key="12">
    <source>
        <dbReference type="EMBL" id="KAF9476144.1"/>
    </source>
</evidence>
<keyword evidence="9 10" id="KW-0472">Membrane</keyword>
<feature type="transmembrane region" description="Helical" evidence="10">
    <location>
        <begin position="90"/>
        <end position="108"/>
    </location>
</feature>
<feature type="transmembrane region" description="Helical" evidence="10">
    <location>
        <begin position="120"/>
        <end position="138"/>
    </location>
</feature>
<evidence type="ECO:0000256" key="7">
    <source>
        <dbReference type="ARBA" id="ARBA00022989"/>
    </source>
</evidence>
<name>A0A9P5YX22_9AGAR</name>
<evidence type="ECO:0000256" key="3">
    <source>
        <dbReference type="ARBA" id="ARBA00022448"/>
    </source>
</evidence>
<reference evidence="12" key="1">
    <citation type="submission" date="2020-11" db="EMBL/GenBank/DDBJ databases">
        <authorList>
            <consortium name="DOE Joint Genome Institute"/>
            <person name="Ahrendt S."/>
            <person name="Riley R."/>
            <person name="Andreopoulos W."/>
            <person name="Labutti K."/>
            <person name="Pangilinan J."/>
            <person name="Ruiz-Duenas F.J."/>
            <person name="Barrasa J.M."/>
            <person name="Sanchez-Garcia M."/>
            <person name="Camarero S."/>
            <person name="Miyauchi S."/>
            <person name="Serrano A."/>
            <person name="Linde D."/>
            <person name="Babiker R."/>
            <person name="Drula E."/>
            <person name="Ayuso-Fernandez I."/>
            <person name="Pacheco R."/>
            <person name="Padilla G."/>
            <person name="Ferreira P."/>
            <person name="Barriuso J."/>
            <person name="Kellner H."/>
            <person name="Castanera R."/>
            <person name="Alfaro M."/>
            <person name="Ramirez L."/>
            <person name="Pisabarro A.G."/>
            <person name="Kuo A."/>
            <person name="Tritt A."/>
            <person name="Lipzen A."/>
            <person name="He G."/>
            <person name="Yan M."/>
            <person name="Ng V."/>
            <person name="Cullen D."/>
            <person name="Martin F."/>
            <person name="Rosso M.-N."/>
            <person name="Henrissat B."/>
            <person name="Hibbett D."/>
            <person name="Martinez A.T."/>
            <person name="Grigoriev I.V."/>
        </authorList>
    </citation>
    <scope>NUCLEOTIDE SEQUENCE</scope>
    <source>
        <strain evidence="12">CIRM-BRFM 674</strain>
    </source>
</reference>
<dbReference type="AlphaFoldDB" id="A0A9P5YX22"/>
<evidence type="ECO:0000256" key="8">
    <source>
        <dbReference type="ARBA" id="ARBA00023006"/>
    </source>
</evidence>
<dbReference type="InterPro" id="IPR024671">
    <property type="entry name" value="Atg22-like"/>
</dbReference>
<evidence type="ECO:0000256" key="11">
    <source>
        <dbReference type="SAM" id="MobiDB-lite"/>
    </source>
</evidence>
<evidence type="ECO:0000256" key="4">
    <source>
        <dbReference type="ARBA" id="ARBA00022554"/>
    </source>
</evidence>
<gene>
    <name evidence="12" type="ORF">BDN70DRAFT_882791</name>
</gene>
<dbReference type="SUPFAM" id="SSF103473">
    <property type="entry name" value="MFS general substrate transporter"/>
    <property type="match status" value="2"/>
</dbReference>
<dbReference type="InterPro" id="IPR036259">
    <property type="entry name" value="MFS_trans_sf"/>
</dbReference>
<keyword evidence="6 10" id="KW-0029">Amino-acid transport</keyword>
<evidence type="ECO:0000256" key="2">
    <source>
        <dbReference type="ARBA" id="ARBA00006978"/>
    </source>
</evidence>
<accession>A0A9P5YX22</accession>
<evidence type="ECO:0000256" key="10">
    <source>
        <dbReference type="RuleBase" id="RU363073"/>
    </source>
</evidence>
<proteinExistence type="inferred from homology"/>
<feature type="transmembrane region" description="Helical" evidence="10">
    <location>
        <begin position="246"/>
        <end position="266"/>
    </location>
</feature>
<evidence type="ECO:0000256" key="1">
    <source>
        <dbReference type="ARBA" id="ARBA00004128"/>
    </source>
</evidence>
<comment type="subcellular location">
    <subcellularLocation>
        <location evidence="1 10">Vacuole membrane</location>
        <topology evidence="1 10">Multi-pass membrane protein</topology>
    </subcellularLocation>
</comment>
<feature type="transmembrane region" description="Helical" evidence="10">
    <location>
        <begin position="278"/>
        <end position="298"/>
    </location>
</feature>